<keyword evidence="2" id="KW-1185">Reference proteome</keyword>
<proteinExistence type="predicted"/>
<dbReference type="Proteomes" id="UP000261284">
    <property type="component" value="Unassembled WGS sequence"/>
</dbReference>
<protein>
    <submittedName>
        <fullName evidence="1">Uncharacterized protein</fullName>
    </submittedName>
</protein>
<reference evidence="1 2" key="1">
    <citation type="submission" date="2018-08" db="EMBL/GenBank/DDBJ databases">
        <title>Chitinophagaceae sp. K23C18032701, a novel bacterium isolated from forest soil.</title>
        <authorList>
            <person name="Wang C."/>
        </authorList>
    </citation>
    <scope>NUCLEOTIDE SEQUENCE [LARGE SCALE GENOMIC DNA]</scope>
    <source>
        <strain evidence="1 2">K23C18032701</strain>
    </source>
</reference>
<organism evidence="1 2">
    <name type="scientific">Deminuibacter soli</name>
    <dbReference type="NCBI Taxonomy" id="2291815"/>
    <lineage>
        <taxon>Bacteria</taxon>
        <taxon>Pseudomonadati</taxon>
        <taxon>Bacteroidota</taxon>
        <taxon>Chitinophagia</taxon>
        <taxon>Chitinophagales</taxon>
        <taxon>Chitinophagaceae</taxon>
        <taxon>Deminuibacter</taxon>
    </lineage>
</organism>
<evidence type="ECO:0000313" key="2">
    <source>
        <dbReference type="Proteomes" id="UP000261284"/>
    </source>
</evidence>
<comment type="caution">
    <text evidence="1">The sequence shown here is derived from an EMBL/GenBank/DDBJ whole genome shotgun (WGS) entry which is preliminary data.</text>
</comment>
<accession>A0A3E1NQ24</accession>
<evidence type="ECO:0000313" key="1">
    <source>
        <dbReference type="EMBL" id="RFM30031.1"/>
    </source>
</evidence>
<gene>
    <name evidence="1" type="ORF">DXN05_03405</name>
</gene>
<dbReference type="AlphaFoldDB" id="A0A3E1NQ24"/>
<name>A0A3E1NQ24_9BACT</name>
<dbReference type="EMBL" id="QTJU01000001">
    <property type="protein sequence ID" value="RFM30031.1"/>
    <property type="molecule type" value="Genomic_DNA"/>
</dbReference>
<sequence>MAIVSIITQPAANALTAAYRPVALTVRAQRTDGQAVPPVVYCDIYFGGTYYKTVAKTQYAQLNSTDSDWFFDIEDAAQEFLQSSIADNGYPGIYWYQHAMATTFCRFRSSGYDPNGFIVPEGTVPVQGTGGTSPVPGTGTQSNSFFVLNCQLQHTDNQDLATHLRYQFANTFTPGAATHALPLTHRPYRYNVGLNDSDSYPFVSTQAQVLKLLRIKYKIKGTGVYNERETLVGDTLQAGVYSLPNGPKNLRPLFDSLDWSIIEEYFLELWNADSTLILTTCVNKVIDADNDICRVHFLNYLGTIDAVTFPKAQITHEDKNDEYVRPLPYPLTKTATSVQRFNVRSNDTYEVRSRQYPEDALSWLQELKDSPMAFVEWTGTEGQPDSYLPIVVNSSKIDKQKNQASGDYVYTFVMQFKLGNQNYSIRT</sequence>